<dbReference type="RefSeq" id="WP_168675416.1">
    <property type="nucleotide sequence ID" value="NZ_JAAVTK010000025.1"/>
</dbReference>
<protein>
    <recommendedName>
        <fullName evidence="3">HEAT repeat domain-containing protein</fullName>
    </recommendedName>
</protein>
<reference evidence="1 2" key="1">
    <citation type="submission" date="2020-03" db="EMBL/GenBank/DDBJ databases">
        <title>Genomic Encyclopedia of Type Strains, Phase IV (KMG-V): Genome sequencing to study the core and pangenomes of soil and plant-associated prokaryotes.</title>
        <authorList>
            <person name="Whitman W."/>
        </authorList>
    </citation>
    <scope>NUCLEOTIDE SEQUENCE [LARGE SCALE GENOMIC DNA]</scope>
    <source>
        <strain evidence="1 2">1B</strain>
    </source>
</reference>
<sequence length="175" mass="19385">MDLNDIIPPADHAHREGFTNEPLLDALGAPDRRALEQVLVADLQAGSMDLLVVETLAYLQAESAGPVVRTFIARCSDPSTRLGAMAALYRLTQDRTLLAPALDCFRALEARADAYRVYALLGGLYYLARFEGPEVDLVLETYTHHTDFLLSYNATRARSMPRRVIRPLPGETTPE</sequence>
<keyword evidence="2" id="KW-1185">Reference proteome</keyword>
<gene>
    <name evidence="1" type="ORF">HBN54_004492</name>
</gene>
<organism evidence="1 2">
    <name type="scientific">Hymenobacter artigasi</name>
    <dbReference type="NCBI Taxonomy" id="2719616"/>
    <lineage>
        <taxon>Bacteria</taxon>
        <taxon>Pseudomonadati</taxon>
        <taxon>Bacteroidota</taxon>
        <taxon>Cytophagia</taxon>
        <taxon>Cytophagales</taxon>
        <taxon>Hymenobacteraceae</taxon>
        <taxon>Hymenobacter</taxon>
    </lineage>
</organism>
<accession>A0ABX1HNN1</accession>
<dbReference type="Proteomes" id="UP000717634">
    <property type="component" value="Unassembled WGS sequence"/>
</dbReference>
<evidence type="ECO:0008006" key="3">
    <source>
        <dbReference type="Google" id="ProtNLM"/>
    </source>
</evidence>
<evidence type="ECO:0000313" key="1">
    <source>
        <dbReference type="EMBL" id="NKI91869.1"/>
    </source>
</evidence>
<proteinExistence type="predicted"/>
<dbReference type="EMBL" id="JAAVTK010000025">
    <property type="protein sequence ID" value="NKI91869.1"/>
    <property type="molecule type" value="Genomic_DNA"/>
</dbReference>
<evidence type="ECO:0000313" key="2">
    <source>
        <dbReference type="Proteomes" id="UP000717634"/>
    </source>
</evidence>
<comment type="caution">
    <text evidence="1">The sequence shown here is derived from an EMBL/GenBank/DDBJ whole genome shotgun (WGS) entry which is preliminary data.</text>
</comment>
<name>A0ABX1HNN1_9BACT</name>